<evidence type="ECO:0000259" key="4">
    <source>
        <dbReference type="Pfam" id="PF13472"/>
    </source>
</evidence>
<dbReference type="SUPFAM" id="SSF52266">
    <property type="entry name" value="SGNH hydrolase"/>
    <property type="match status" value="1"/>
</dbReference>
<dbReference type="InterPro" id="IPR037459">
    <property type="entry name" value="RhgT-like"/>
</dbReference>
<dbReference type="Proteomes" id="UP000285650">
    <property type="component" value="Unassembled WGS sequence"/>
</dbReference>
<comment type="caution">
    <text evidence="5">The sequence shown here is derived from an EMBL/GenBank/DDBJ whole genome shotgun (WGS) entry which is preliminary data.</text>
</comment>
<dbReference type="RefSeq" id="WP_118222942.1">
    <property type="nucleotide sequence ID" value="NZ_JADNIJ010000003.1"/>
</dbReference>
<dbReference type="Pfam" id="PF13472">
    <property type="entry name" value="Lipase_GDSL_2"/>
    <property type="match status" value="1"/>
</dbReference>
<dbReference type="PANTHER" id="PTHR43695">
    <property type="entry name" value="PUTATIVE (AFU_ORTHOLOGUE AFUA_2G17250)-RELATED"/>
    <property type="match status" value="1"/>
</dbReference>
<dbReference type="InterPro" id="IPR013830">
    <property type="entry name" value="SGNH_hydro"/>
</dbReference>
<reference evidence="5 6" key="1">
    <citation type="submission" date="2018-08" db="EMBL/GenBank/DDBJ databases">
        <title>A genome reference for cultivated species of the human gut microbiota.</title>
        <authorList>
            <person name="Zou Y."/>
            <person name="Xue W."/>
            <person name="Luo G."/>
        </authorList>
    </citation>
    <scope>NUCLEOTIDE SEQUENCE [LARGE SCALE GENOMIC DNA]</scope>
    <source>
        <strain evidence="5 6">AM27-17</strain>
    </source>
</reference>
<protein>
    <submittedName>
        <fullName evidence="5">Rhamnogalacturonan acetylesterase</fullName>
    </submittedName>
</protein>
<dbReference type="Gene3D" id="2.60.120.430">
    <property type="entry name" value="Galactose-binding lectin"/>
    <property type="match status" value="1"/>
</dbReference>
<name>A0A414L6F2_9BACE</name>
<organism evidence="5 6">
    <name type="scientific">Bacteroides intestinalis</name>
    <dbReference type="NCBI Taxonomy" id="329854"/>
    <lineage>
        <taxon>Bacteria</taxon>
        <taxon>Pseudomonadati</taxon>
        <taxon>Bacteroidota</taxon>
        <taxon>Bacteroidia</taxon>
        <taxon>Bacteroidales</taxon>
        <taxon>Bacteroidaceae</taxon>
        <taxon>Bacteroides</taxon>
    </lineage>
</organism>
<evidence type="ECO:0000313" key="6">
    <source>
        <dbReference type="Proteomes" id="UP000285650"/>
    </source>
</evidence>
<dbReference type="Gene3D" id="3.40.50.1110">
    <property type="entry name" value="SGNH hydrolase"/>
    <property type="match status" value="1"/>
</dbReference>
<gene>
    <name evidence="5" type="ORF">DW712_16345</name>
</gene>
<dbReference type="PANTHER" id="PTHR43695:SF1">
    <property type="entry name" value="RHAMNOGALACTURONAN ACETYLESTERASE"/>
    <property type="match status" value="1"/>
</dbReference>
<accession>A0A414L6F2</accession>
<dbReference type="SUPFAM" id="SSF49785">
    <property type="entry name" value="Galactose-binding domain-like"/>
    <property type="match status" value="1"/>
</dbReference>
<evidence type="ECO:0000313" key="5">
    <source>
        <dbReference type="EMBL" id="RHE90188.1"/>
    </source>
</evidence>
<keyword evidence="2" id="KW-0378">Hydrolase</keyword>
<evidence type="ECO:0000256" key="3">
    <source>
        <dbReference type="SAM" id="SignalP"/>
    </source>
</evidence>
<comment type="similarity">
    <text evidence="1">Belongs to the 'GDSL' lipolytic enzyme family.</text>
</comment>
<dbReference type="AlphaFoldDB" id="A0A414L6F2"/>
<dbReference type="EMBL" id="QSKV01000011">
    <property type="protein sequence ID" value="RHE90188.1"/>
    <property type="molecule type" value="Genomic_DNA"/>
</dbReference>
<dbReference type="GO" id="GO:0016788">
    <property type="term" value="F:hydrolase activity, acting on ester bonds"/>
    <property type="evidence" value="ECO:0007669"/>
    <property type="project" value="UniProtKB-ARBA"/>
</dbReference>
<evidence type="ECO:0000256" key="2">
    <source>
        <dbReference type="ARBA" id="ARBA00022801"/>
    </source>
</evidence>
<feature type="signal peptide" evidence="3">
    <location>
        <begin position="1"/>
        <end position="23"/>
    </location>
</feature>
<keyword evidence="3" id="KW-0732">Signal</keyword>
<proteinExistence type="inferred from homology"/>
<dbReference type="InterPro" id="IPR036514">
    <property type="entry name" value="SGNH_hydro_sf"/>
</dbReference>
<sequence length="418" mass="48073">MKKIVILLLLLLPVAHLLSTVHGQVRNFDFDMTKPQPNYNEDTGFGYDRNTIAISKKQKQPMFFSVRVPEGDYKVTVTIGSHQYAGVTCLRSETRRMVIERMMTKKGELQDVTFNVNIRTSYIDGQKIVELQNREKKDWGWDNRLTLEFNGERPAVNRIRIEPNQPKMKIWLCGNSTVTDQDNEPYTSWGQILPYWFDENVSVENIAMSGLRTTSFIAQNRLAKIVQEAKPGDYVLIEFGHNDEKDSTPGSGAWYNFTYNLKQFIDMLRPKGVHVILATPTERRNFKNKKVSASHGDYPDAIRTIAKREGLPLIDLTVSTTELYNAMGDSLSKKLFVHYPANTYPGQNKELKDNTHSSSFGAYEISKLVVMGLKSNEIELVKYLRPSWKDFNPQFYDDWQSFYWPATPMNHSEKPAGN</sequence>
<evidence type="ECO:0000256" key="1">
    <source>
        <dbReference type="ARBA" id="ARBA00008668"/>
    </source>
</evidence>
<feature type="chain" id="PRO_5019489038" evidence="3">
    <location>
        <begin position="24"/>
        <end position="418"/>
    </location>
</feature>
<dbReference type="CDD" id="cd01821">
    <property type="entry name" value="Rhamnogalacturan_acetylesterase_like"/>
    <property type="match status" value="1"/>
</dbReference>
<feature type="domain" description="SGNH hydrolase-type esterase" evidence="4">
    <location>
        <begin position="174"/>
        <end position="327"/>
    </location>
</feature>
<dbReference type="InterPro" id="IPR008979">
    <property type="entry name" value="Galactose-bd-like_sf"/>
</dbReference>